<proteinExistence type="predicted"/>
<evidence type="ECO:0000313" key="2">
    <source>
        <dbReference type="Proteomes" id="UP000070442"/>
    </source>
</evidence>
<dbReference type="EMBL" id="LSDG01000025">
    <property type="protein sequence ID" value="KXB66788.1"/>
    <property type="molecule type" value="Genomic_DNA"/>
</dbReference>
<evidence type="ECO:0000313" key="1">
    <source>
        <dbReference type="EMBL" id="KXB66788.1"/>
    </source>
</evidence>
<dbReference type="Proteomes" id="UP000070442">
    <property type="component" value="Unassembled WGS sequence"/>
</dbReference>
<dbReference type="PATRIC" id="fig|755172.3.peg.915"/>
<organism evidence="1 2">
    <name type="scientific">Aedoeadaptatus coxii</name>
    <dbReference type="NCBI Taxonomy" id="755172"/>
    <lineage>
        <taxon>Bacteria</taxon>
        <taxon>Bacillati</taxon>
        <taxon>Bacillota</taxon>
        <taxon>Tissierellia</taxon>
        <taxon>Tissierellales</taxon>
        <taxon>Peptoniphilaceae</taxon>
        <taxon>Aedoeadaptatus</taxon>
    </lineage>
</organism>
<dbReference type="STRING" id="755172.HMPREF1863_00956"/>
<reference evidence="2" key="1">
    <citation type="submission" date="2016-01" db="EMBL/GenBank/DDBJ databases">
        <authorList>
            <person name="Mitreva M."/>
            <person name="Pepin K.H."/>
            <person name="Mihindukulasuriya K.A."/>
            <person name="Fulton R."/>
            <person name="Fronick C."/>
            <person name="O'Laughlin M."/>
            <person name="Miner T."/>
            <person name="Herter B."/>
            <person name="Rosa B.A."/>
            <person name="Cordes M."/>
            <person name="Tomlinson C."/>
            <person name="Wollam A."/>
            <person name="Palsikar V.B."/>
            <person name="Mardis E.R."/>
            <person name="Wilson R.K."/>
        </authorList>
    </citation>
    <scope>NUCLEOTIDE SEQUENCE [LARGE SCALE GENOMIC DNA]</scope>
    <source>
        <strain evidence="2">DNF00729</strain>
    </source>
</reference>
<accession>A0A134AGD7</accession>
<dbReference type="AlphaFoldDB" id="A0A134AGD7"/>
<gene>
    <name evidence="1" type="ORF">HMPREF1863_00956</name>
</gene>
<name>A0A134AGD7_9FIRM</name>
<protein>
    <submittedName>
        <fullName evidence="1">Uncharacterized protein</fullName>
    </submittedName>
</protein>
<keyword evidence="2" id="KW-1185">Reference proteome</keyword>
<sequence>MEISRQSTEKNKEMSNIEDKKSFACLKPRKKLYRKYKHIIKSLGNIWKFNNITCLSHL</sequence>
<comment type="caution">
    <text evidence="1">The sequence shown here is derived from an EMBL/GenBank/DDBJ whole genome shotgun (WGS) entry which is preliminary data.</text>
</comment>